<sequence>MILFIALSLLLALCLVFLYIFFRLGPILTAFVAKVYASCVFTSRRNPASVSQGELALVPFVNVNIDKEARKVTASLGGFFSKTAVYKPGTGCSLLLGSKEEDVTKNCLDKDQFFTTPPQQLRLHAKEQDHVVNLRQLEQAFDYAFHQPKKVNTRAFLVFHHSTLVMEKYAEGFDAQLPQAGWSMCKSVINALVGILVKQGRLDIHAPVNLWPSGDLRNQLTIHQLLQMSSGLGFKEKYLGRTDVTQMLFDSPSVADFVLKKPLKYPPGTFWDYTSGTTNIISFKLREILGASYHNFPYQELFAKTGMHSAEMECDANGLYVGSSFMFASAHDWARFGLLYANDGVWEGERILPEGWVDYSRQPNPAAEMGRYGAHFWLNAGEKDHPEKRFWPSLPNDLYYASGFEGQFVMVIPSHSLLIVRLGQTLRKEDYDMEGVINKVLKAFKD</sequence>
<dbReference type="InterPro" id="IPR001466">
    <property type="entry name" value="Beta-lactam-related"/>
</dbReference>
<dbReference type="SUPFAM" id="SSF56601">
    <property type="entry name" value="beta-lactamase/transpeptidase-like"/>
    <property type="match status" value="1"/>
</dbReference>
<keyword evidence="2" id="KW-0378">Hydrolase</keyword>
<organism evidence="2 3">
    <name type="scientific">Rapidithrix thailandica</name>
    <dbReference type="NCBI Taxonomy" id="413964"/>
    <lineage>
        <taxon>Bacteria</taxon>
        <taxon>Pseudomonadati</taxon>
        <taxon>Bacteroidota</taxon>
        <taxon>Cytophagia</taxon>
        <taxon>Cytophagales</taxon>
        <taxon>Flammeovirgaceae</taxon>
        <taxon>Rapidithrix</taxon>
    </lineage>
</organism>
<dbReference type="EMBL" id="JBDKWZ010000009">
    <property type="protein sequence ID" value="MEN7549454.1"/>
    <property type="molecule type" value="Genomic_DNA"/>
</dbReference>
<dbReference type="RefSeq" id="WP_346822233.1">
    <property type="nucleotide sequence ID" value="NZ_JBDKWZ010000009.1"/>
</dbReference>
<feature type="domain" description="Beta-lactamase-related" evidence="1">
    <location>
        <begin position="155"/>
        <end position="428"/>
    </location>
</feature>
<dbReference type="PANTHER" id="PTHR43283:SF7">
    <property type="entry name" value="BETA-LACTAMASE-RELATED DOMAIN-CONTAINING PROTEIN"/>
    <property type="match status" value="1"/>
</dbReference>
<name>A0AAW9SAU4_9BACT</name>
<dbReference type="AlphaFoldDB" id="A0AAW9SAU4"/>
<evidence type="ECO:0000313" key="2">
    <source>
        <dbReference type="EMBL" id="MEN7549454.1"/>
    </source>
</evidence>
<dbReference type="PANTHER" id="PTHR43283">
    <property type="entry name" value="BETA-LACTAMASE-RELATED"/>
    <property type="match status" value="1"/>
</dbReference>
<proteinExistence type="predicted"/>
<comment type="caution">
    <text evidence="2">The sequence shown here is derived from an EMBL/GenBank/DDBJ whole genome shotgun (WGS) entry which is preliminary data.</text>
</comment>
<reference evidence="2 3" key="1">
    <citation type="submission" date="2024-04" db="EMBL/GenBank/DDBJ databases">
        <title>Novel genus in family Flammeovirgaceae.</title>
        <authorList>
            <person name="Nguyen T.H."/>
            <person name="Vuong T.Q."/>
            <person name="Le H."/>
            <person name="Kim S.-G."/>
        </authorList>
    </citation>
    <scope>NUCLEOTIDE SEQUENCE [LARGE SCALE GENOMIC DNA]</scope>
    <source>
        <strain evidence="2 3">JCM 23209</strain>
    </source>
</reference>
<dbReference type="InterPro" id="IPR012338">
    <property type="entry name" value="Beta-lactam/transpept-like"/>
</dbReference>
<gene>
    <name evidence="2" type="ORF">AAG747_16140</name>
</gene>
<dbReference type="Proteomes" id="UP001403385">
    <property type="component" value="Unassembled WGS sequence"/>
</dbReference>
<evidence type="ECO:0000313" key="3">
    <source>
        <dbReference type="Proteomes" id="UP001403385"/>
    </source>
</evidence>
<dbReference type="EC" id="3.-.-.-" evidence="2"/>
<dbReference type="InterPro" id="IPR050789">
    <property type="entry name" value="Diverse_Enzym_Activities"/>
</dbReference>
<protein>
    <submittedName>
        <fullName evidence="2">Serine hydrolase</fullName>
        <ecNumber evidence="2">3.-.-.-</ecNumber>
    </submittedName>
</protein>
<evidence type="ECO:0000259" key="1">
    <source>
        <dbReference type="Pfam" id="PF00144"/>
    </source>
</evidence>
<accession>A0AAW9SAU4</accession>
<keyword evidence="3" id="KW-1185">Reference proteome</keyword>
<dbReference type="Gene3D" id="3.40.710.10">
    <property type="entry name" value="DD-peptidase/beta-lactamase superfamily"/>
    <property type="match status" value="1"/>
</dbReference>
<dbReference type="GO" id="GO:0016787">
    <property type="term" value="F:hydrolase activity"/>
    <property type="evidence" value="ECO:0007669"/>
    <property type="project" value="UniProtKB-KW"/>
</dbReference>
<dbReference type="Pfam" id="PF00144">
    <property type="entry name" value="Beta-lactamase"/>
    <property type="match status" value="1"/>
</dbReference>